<organism evidence="2 3">
    <name type="scientific">Exophiala spinifera</name>
    <dbReference type="NCBI Taxonomy" id="91928"/>
    <lineage>
        <taxon>Eukaryota</taxon>
        <taxon>Fungi</taxon>
        <taxon>Dikarya</taxon>
        <taxon>Ascomycota</taxon>
        <taxon>Pezizomycotina</taxon>
        <taxon>Eurotiomycetes</taxon>
        <taxon>Chaetothyriomycetidae</taxon>
        <taxon>Chaetothyriales</taxon>
        <taxon>Herpotrichiellaceae</taxon>
        <taxon>Exophiala</taxon>
    </lineage>
</organism>
<name>A0A0D2CAJ3_9EURO</name>
<evidence type="ECO:0000313" key="2">
    <source>
        <dbReference type="EMBL" id="KIW20589.1"/>
    </source>
</evidence>
<dbReference type="GeneID" id="27328247"/>
<dbReference type="RefSeq" id="XP_016240805.1">
    <property type="nucleotide sequence ID" value="XM_016375529.1"/>
</dbReference>
<feature type="region of interest" description="Disordered" evidence="1">
    <location>
        <begin position="1"/>
        <end position="43"/>
    </location>
</feature>
<evidence type="ECO:0000256" key="1">
    <source>
        <dbReference type="SAM" id="MobiDB-lite"/>
    </source>
</evidence>
<dbReference type="Proteomes" id="UP000053328">
    <property type="component" value="Unassembled WGS sequence"/>
</dbReference>
<gene>
    <name evidence="2" type="ORF">PV08_01164</name>
</gene>
<dbReference type="EMBL" id="KN847492">
    <property type="protein sequence ID" value="KIW20589.1"/>
    <property type="molecule type" value="Genomic_DNA"/>
</dbReference>
<dbReference type="VEuPathDB" id="FungiDB:PV08_01164"/>
<accession>A0A0D2CAJ3</accession>
<reference evidence="2 3" key="1">
    <citation type="submission" date="2015-01" db="EMBL/GenBank/DDBJ databases">
        <title>The Genome Sequence of Exophiala spinifera CBS89968.</title>
        <authorList>
            <consortium name="The Broad Institute Genomics Platform"/>
            <person name="Cuomo C."/>
            <person name="de Hoog S."/>
            <person name="Gorbushina A."/>
            <person name="Stielow B."/>
            <person name="Teixiera M."/>
            <person name="Abouelleil A."/>
            <person name="Chapman S.B."/>
            <person name="Priest M."/>
            <person name="Young S.K."/>
            <person name="Wortman J."/>
            <person name="Nusbaum C."/>
            <person name="Birren B."/>
        </authorList>
    </citation>
    <scope>NUCLEOTIDE SEQUENCE [LARGE SCALE GENOMIC DNA]</scope>
    <source>
        <strain evidence="2 3">CBS 89968</strain>
    </source>
</reference>
<evidence type="ECO:0000313" key="3">
    <source>
        <dbReference type="Proteomes" id="UP000053328"/>
    </source>
</evidence>
<sequence>MSGKSGSNSFTPYTITNTGTNTQGNNWDTRTQPGGAAYHYSNTDGSYYYSNSDGSKYYNNGSGYSNYTPPSGNTTKK</sequence>
<dbReference type="AlphaFoldDB" id="A0A0D2CAJ3"/>
<feature type="compositionally biased region" description="Low complexity" evidence="1">
    <location>
        <begin position="11"/>
        <end position="29"/>
    </location>
</feature>
<feature type="compositionally biased region" description="Polar residues" evidence="1">
    <location>
        <begin position="1"/>
        <end position="10"/>
    </location>
</feature>
<keyword evidence="3" id="KW-1185">Reference proteome</keyword>
<dbReference type="HOGENOM" id="CLU_162857_0_1_1"/>
<proteinExistence type="predicted"/>
<protein>
    <submittedName>
        <fullName evidence="2">Uncharacterized protein</fullName>
    </submittedName>
</protein>